<sequence>MQQEQQRQMREAQLPPPRMHIEMDQVNARDRRLLELAEYVPSHPVLERHRQAPEVARPAPRGGGVTQGAGQLAGRALPASTAAQTQDAVAGVAWPLPVAAAAAARSLAPAAAPRPVTSAQRKVTAPAPAAAGQEGRAALAADAAATPSQERGETHGAQRSVRQRSGPASPPPDRRDRGPGQRYRSPDGPPGRRDRGPNGPPDRRDRGPNGTTGQAGSRTEWTTGPAGSRTEWTTGPTRSRDQTDHRIGEIEDQTDHQTGGIGGLMDHRTVETGVAPCHPTVATEDAQSPPTNATGAGRAPPTDARESVPPSGRRRLKAAGEVQRTLGGENHPMAGQNTAPAPGPGLRSDASRLRRTVVEGDADRRSGAGGEPGNKFETARTFVGPGWRCELGTFATIVSRNVV</sequence>
<comment type="caution">
    <text evidence="2">The sequence shown here is derived from an EMBL/GenBank/DDBJ whole genome shotgun (WGS) entry which is preliminary data.</text>
</comment>
<accession>A0A6A4VAR1</accession>
<keyword evidence="3" id="KW-1185">Reference proteome</keyword>
<feature type="compositionally biased region" description="Basic and acidic residues" evidence="1">
    <location>
        <begin position="238"/>
        <end position="255"/>
    </location>
</feature>
<gene>
    <name evidence="2" type="ORF">FJT64_011524</name>
</gene>
<organism evidence="2 3">
    <name type="scientific">Amphibalanus amphitrite</name>
    <name type="common">Striped barnacle</name>
    <name type="synonym">Balanus amphitrite</name>
    <dbReference type="NCBI Taxonomy" id="1232801"/>
    <lineage>
        <taxon>Eukaryota</taxon>
        <taxon>Metazoa</taxon>
        <taxon>Ecdysozoa</taxon>
        <taxon>Arthropoda</taxon>
        <taxon>Crustacea</taxon>
        <taxon>Multicrustacea</taxon>
        <taxon>Cirripedia</taxon>
        <taxon>Thoracica</taxon>
        <taxon>Thoracicalcarea</taxon>
        <taxon>Balanomorpha</taxon>
        <taxon>Balanoidea</taxon>
        <taxon>Balanidae</taxon>
        <taxon>Amphibalaninae</taxon>
        <taxon>Amphibalanus</taxon>
    </lineage>
</organism>
<feature type="compositionally biased region" description="Polar residues" evidence="1">
    <location>
        <begin position="211"/>
        <end position="222"/>
    </location>
</feature>
<dbReference type="OrthoDB" id="2573941at2759"/>
<feature type="compositionally biased region" description="Basic and acidic residues" evidence="1">
    <location>
        <begin position="349"/>
        <end position="366"/>
    </location>
</feature>
<feature type="compositionally biased region" description="Basic and acidic residues" evidence="1">
    <location>
        <begin position="190"/>
        <end position="207"/>
    </location>
</feature>
<feature type="region of interest" description="Disordered" evidence="1">
    <location>
        <begin position="102"/>
        <end position="377"/>
    </location>
</feature>
<feature type="compositionally biased region" description="Low complexity" evidence="1">
    <location>
        <begin position="102"/>
        <end position="146"/>
    </location>
</feature>
<feature type="region of interest" description="Disordered" evidence="1">
    <location>
        <begin position="44"/>
        <end position="87"/>
    </location>
</feature>
<evidence type="ECO:0000313" key="3">
    <source>
        <dbReference type="Proteomes" id="UP000440578"/>
    </source>
</evidence>
<dbReference type="Proteomes" id="UP000440578">
    <property type="component" value="Unassembled WGS sequence"/>
</dbReference>
<name>A0A6A4VAR1_AMPAM</name>
<protein>
    <submittedName>
        <fullName evidence="2">Uncharacterized protein</fullName>
    </submittedName>
</protein>
<dbReference type="AlphaFoldDB" id="A0A6A4VAR1"/>
<dbReference type="EMBL" id="VIIS01001968">
    <property type="protein sequence ID" value="KAF0290218.1"/>
    <property type="molecule type" value="Genomic_DNA"/>
</dbReference>
<evidence type="ECO:0000313" key="2">
    <source>
        <dbReference type="EMBL" id="KAF0290219.1"/>
    </source>
</evidence>
<proteinExistence type="predicted"/>
<feature type="region of interest" description="Disordered" evidence="1">
    <location>
        <begin position="1"/>
        <end position="21"/>
    </location>
</feature>
<dbReference type="EMBL" id="VIIS01001968">
    <property type="protein sequence ID" value="KAF0290219.1"/>
    <property type="molecule type" value="Genomic_DNA"/>
</dbReference>
<feature type="compositionally biased region" description="Polar residues" evidence="1">
    <location>
        <begin position="285"/>
        <end position="294"/>
    </location>
</feature>
<evidence type="ECO:0000256" key="1">
    <source>
        <dbReference type="SAM" id="MobiDB-lite"/>
    </source>
</evidence>
<reference evidence="2 3" key="1">
    <citation type="submission" date="2019-07" db="EMBL/GenBank/DDBJ databases">
        <title>Draft genome assembly of a fouling barnacle, Amphibalanus amphitrite (Darwin, 1854): The first reference genome for Thecostraca.</title>
        <authorList>
            <person name="Kim W."/>
        </authorList>
    </citation>
    <scope>NUCLEOTIDE SEQUENCE [LARGE SCALE GENOMIC DNA]</scope>
    <source>
        <strain evidence="2">SNU_AA5</strain>
        <tissue evidence="2">Soma without cirri and trophi</tissue>
    </source>
</reference>